<dbReference type="AlphaFoldDB" id="A0A6A5UUF4"/>
<proteinExistence type="predicted"/>
<protein>
    <submittedName>
        <fullName evidence="1">Uncharacterized protein</fullName>
    </submittedName>
</protein>
<keyword evidence="2" id="KW-1185">Reference proteome</keyword>
<reference evidence="1" key="1">
    <citation type="journal article" date="2020" name="Stud. Mycol.">
        <title>101 Dothideomycetes genomes: a test case for predicting lifestyles and emergence of pathogens.</title>
        <authorList>
            <person name="Haridas S."/>
            <person name="Albert R."/>
            <person name="Binder M."/>
            <person name="Bloem J."/>
            <person name="Labutti K."/>
            <person name="Salamov A."/>
            <person name="Andreopoulos B."/>
            <person name="Baker S."/>
            <person name="Barry K."/>
            <person name="Bills G."/>
            <person name="Bluhm B."/>
            <person name="Cannon C."/>
            <person name="Castanera R."/>
            <person name="Culley D."/>
            <person name="Daum C."/>
            <person name="Ezra D."/>
            <person name="Gonzalez J."/>
            <person name="Henrissat B."/>
            <person name="Kuo A."/>
            <person name="Liang C."/>
            <person name="Lipzen A."/>
            <person name="Lutzoni F."/>
            <person name="Magnuson J."/>
            <person name="Mondo S."/>
            <person name="Nolan M."/>
            <person name="Ohm R."/>
            <person name="Pangilinan J."/>
            <person name="Park H.-J."/>
            <person name="Ramirez L."/>
            <person name="Alfaro M."/>
            <person name="Sun H."/>
            <person name="Tritt A."/>
            <person name="Yoshinaga Y."/>
            <person name="Zwiers L.-H."/>
            <person name="Turgeon B."/>
            <person name="Goodwin S."/>
            <person name="Spatafora J."/>
            <person name="Crous P."/>
            <person name="Grigoriev I."/>
        </authorList>
    </citation>
    <scope>NUCLEOTIDE SEQUENCE</scope>
    <source>
        <strain evidence="1">CBS 107.79</strain>
    </source>
</reference>
<evidence type="ECO:0000313" key="2">
    <source>
        <dbReference type="Proteomes" id="UP000800036"/>
    </source>
</evidence>
<dbReference type="Proteomes" id="UP000800036">
    <property type="component" value="Unassembled WGS sequence"/>
</dbReference>
<sequence>MRCRKLSMDGCGPRLLGRCHVSSFPAQSTSGSCFPQMSVMNVLAHSATFWAFVKAEAHHERGMYWR</sequence>
<dbReference type="EMBL" id="ML976778">
    <property type="protein sequence ID" value="KAF1964707.1"/>
    <property type="molecule type" value="Genomic_DNA"/>
</dbReference>
<organism evidence="1 2">
    <name type="scientific">Bimuria novae-zelandiae CBS 107.79</name>
    <dbReference type="NCBI Taxonomy" id="1447943"/>
    <lineage>
        <taxon>Eukaryota</taxon>
        <taxon>Fungi</taxon>
        <taxon>Dikarya</taxon>
        <taxon>Ascomycota</taxon>
        <taxon>Pezizomycotina</taxon>
        <taxon>Dothideomycetes</taxon>
        <taxon>Pleosporomycetidae</taxon>
        <taxon>Pleosporales</taxon>
        <taxon>Massarineae</taxon>
        <taxon>Didymosphaeriaceae</taxon>
        <taxon>Bimuria</taxon>
    </lineage>
</organism>
<gene>
    <name evidence="1" type="ORF">BU23DRAFT_51536</name>
</gene>
<accession>A0A6A5UUF4</accession>
<name>A0A6A5UUF4_9PLEO</name>
<evidence type="ECO:0000313" key="1">
    <source>
        <dbReference type="EMBL" id="KAF1964707.1"/>
    </source>
</evidence>
<dbReference type="PROSITE" id="PS51257">
    <property type="entry name" value="PROKAR_LIPOPROTEIN"/>
    <property type="match status" value="1"/>
</dbReference>